<dbReference type="CDD" id="cd04241">
    <property type="entry name" value="AAK_FomA-like"/>
    <property type="match status" value="1"/>
</dbReference>
<dbReference type="PATRIC" id="fig|47311.3.peg.37"/>
<evidence type="ECO:0000256" key="2">
    <source>
        <dbReference type="ARBA" id="ARBA00012908"/>
    </source>
</evidence>
<evidence type="ECO:0000256" key="10">
    <source>
        <dbReference type="PIRNR" id="PIRNR016496"/>
    </source>
</evidence>
<dbReference type="EMBL" id="LWMW01000011">
    <property type="protein sequence ID" value="KZX17734.1"/>
    <property type="molecule type" value="Genomic_DNA"/>
</dbReference>
<proteinExistence type="inferred from homology"/>
<keyword evidence="15" id="KW-1185">Reference proteome</keyword>
<comment type="caution">
    <text evidence="14">The sequence shown here is derived from an EMBL/GenBank/DDBJ whole genome shotgun (WGS) entry which is preliminary data.</text>
</comment>
<feature type="binding site" evidence="11">
    <location>
        <position position="225"/>
    </location>
    <ligand>
        <name>ATP</name>
        <dbReference type="ChEBI" id="CHEBI:30616"/>
    </ligand>
</feature>
<dbReference type="Gene3D" id="3.40.1160.10">
    <property type="entry name" value="Acetylglutamate kinase-like"/>
    <property type="match status" value="1"/>
</dbReference>
<evidence type="ECO:0000259" key="13">
    <source>
        <dbReference type="Pfam" id="PF00696"/>
    </source>
</evidence>
<feature type="binding site" evidence="11">
    <location>
        <position position="229"/>
    </location>
    <ligand>
        <name>ATP</name>
        <dbReference type="ChEBI" id="CHEBI:30616"/>
    </ligand>
</feature>
<dbReference type="PANTHER" id="PTHR43654">
    <property type="entry name" value="GLUTAMATE 5-KINASE"/>
    <property type="match status" value="1"/>
</dbReference>
<dbReference type="PIRSF" id="PIRSF016496">
    <property type="entry name" value="Kin_FomA"/>
    <property type="match status" value="1"/>
</dbReference>
<dbReference type="AlphaFoldDB" id="A0A166FJB2"/>
<keyword evidence="4 10" id="KW-0808">Transferase</keyword>
<dbReference type="SUPFAM" id="SSF53633">
    <property type="entry name" value="Carbamate kinase-like"/>
    <property type="match status" value="1"/>
</dbReference>
<dbReference type="STRING" id="47311.MBCUT_00280"/>
<dbReference type="RefSeq" id="WP_067257181.1">
    <property type="nucleotide sequence ID" value="NZ_LWMW01000011.1"/>
</dbReference>
<dbReference type="GO" id="GO:0016114">
    <property type="term" value="P:terpenoid biosynthetic process"/>
    <property type="evidence" value="ECO:0007669"/>
    <property type="project" value="TreeGrafter"/>
</dbReference>
<evidence type="ECO:0000256" key="11">
    <source>
        <dbReference type="PIRSR" id="PIRSR016496-1"/>
    </source>
</evidence>
<gene>
    <name evidence="14" type="primary">argB_1</name>
    <name evidence="14" type="ORF">MBCUT_00280</name>
</gene>
<feature type="binding site" evidence="11">
    <location>
        <position position="56"/>
    </location>
    <ligand>
        <name>substrate</name>
    </ligand>
</feature>
<name>A0A166FJB2_9EURY</name>
<evidence type="ECO:0000256" key="9">
    <source>
        <dbReference type="ARBA" id="ARBA00049063"/>
    </source>
</evidence>
<feature type="binding site" evidence="11">
    <location>
        <position position="61"/>
    </location>
    <ligand>
        <name>substrate</name>
    </ligand>
</feature>
<feature type="domain" description="Aspartate/glutamate/uridylate kinase" evidence="13">
    <location>
        <begin position="1"/>
        <end position="247"/>
    </location>
</feature>
<dbReference type="GO" id="GO:0005524">
    <property type="term" value="F:ATP binding"/>
    <property type="evidence" value="ECO:0007669"/>
    <property type="project" value="UniProtKB-KW"/>
</dbReference>
<feature type="site" description="Transition state stabilizer" evidence="12">
    <location>
        <position position="14"/>
    </location>
</feature>
<feature type="binding site" evidence="11">
    <location>
        <position position="184"/>
    </location>
    <ligand>
        <name>ATP</name>
        <dbReference type="ChEBI" id="CHEBI:30616"/>
    </ligand>
</feature>
<keyword evidence="6 10" id="KW-0418">Kinase</keyword>
<comment type="similarity">
    <text evidence="1 10">Belongs to the isopentenyl phosphate kinase family.</text>
</comment>
<dbReference type="GO" id="GO:0005829">
    <property type="term" value="C:cytosol"/>
    <property type="evidence" value="ECO:0007669"/>
    <property type="project" value="TreeGrafter"/>
</dbReference>
<dbReference type="InterPro" id="IPR001048">
    <property type="entry name" value="Asp/Glu/Uridylate_kinase"/>
</dbReference>
<keyword evidence="5 10" id="KW-0547">Nucleotide-binding</keyword>
<evidence type="ECO:0000256" key="1">
    <source>
        <dbReference type="ARBA" id="ARBA00010540"/>
    </source>
</evidence>
<evidence type="ECO:0000256" key="6">
    <source>
        <dbReference type="ARBA" id="ARBA00022777"/>
    </source>
</evidence>
<evidence type="ECO:0000313" key="14">
    <source>
        <dbReference type="EMBL" id="KZX17734.1"/>
    </source>
</evidence>
<dbReference type="GO" id="GO:0102043">
    <property type="term" value="F:isopentenyl phosphate kinase activity"/>
    <property type="evidence" value="ECO:0007669"/>
    <property type="project" value="UniProtKB-EC"/>
</dbReference>
<dbReference type="InterPro" id="IPR024192">
    <property type="entry name" value="Fosfomycin_R_FomA-type"/>
</dbReference>
<keyword evidence="7 10" id="KW-0067">ATP-binding</keyword>
<organism evidence="14 15">
    <name type="scientific">Methanobrevibacter cuticularis</name>
    <dbReference type="NCBI Taxonomy" id="47311"/>
    <lineage>
        <taxon>Archaea</taxon>
        <taxon>Methanobacteriati</taxon>
        <taxon>Methanobacteriota</taxon>
        <taxon>Methanomada group</taxon>
        <taxon>Methanobacteria</taxon>
        <taxon>Methanobacteriales</taxon>
        <taxon>Methanobacteriaceae</taxon>
        <taxon>Methanobrevibacter</taxon>
    </lineage>
</organism>
<dbReference type="EC" id="2.7.4.26" evidence="2 10"/>
<evidence type="ECO:0000313" key="15">
    <source>
        <dbReference type="Proteomes" id="UP000077275"/>
    </source>
</evidence>
<dbReference type="InterPro" id="IPR036393">
    <property type="entry name" value="AceGlu_kinase-like_sf"/>
</dbReference>
<evidence type="ECO:0000256" key="8">
    <source>
        <dbReference type="ARBA" id="ARBA00023229"/>
    </source>
</evidence>
<dbReference type="Pfam" id="PF00696">
    <property type="entry name" value="AA_kinase"/>
    <property type="match status" value="1"/>
</dbReference>
<dbReference type="Proteomes" id="UP000077275">
    <property type="component" value="Unassembled WGS sequence"/>
</dbReference>
<evidence type="ECO:0000256" key="12">
    <source>
        <dbReference type="PIRSR" id="PIRSR016496-2"/>
    </source>
</evidence>
<sequence length="272" mass="30155">MIILKLGGSILTNKDLQTSEVNYTNLNRLSAEIKEAISNKNSNKTLDDGLIIIHGAGSYGHPPAKKYKIGESFDISEYPEKRIGFSKTQNCVKRLNTIICSNFIDHGIPCVSLQASSFITTKNKRIETFNLDIIKKYLKEGFIPVIYGDVVIDSELKIAVLSGDQILQFIAKKLKSEEVILGTDVDGVFNKNPKRYDNAEIIPNLSSLNQIEEFDLTTNVDVTGGMIGKIKELLELAELGIESKIINANKPKIVLNALENKETRGTVIKITK</sequence>
<keyword evidence="8" id="KW-0414">Isoprene biosynthesis</keyword>
<feature type="binding site" evidence="11">
    <location>
        <position position="163"/>
    </location>
    <ligand>
        <name>substrate</name>
    </ligand>
</feature>
<dbReference type="OrthoDB" id="15328at2157"/>
<dbReference type="PANTHER" id="PTHR43654:SF1">
    <property type="entry name" value="ISOPENTENYL PHOSPHATE KINASE"/>
    <property type="match status" value="1"/>
</dbReference>
<dbReference type="GO" id="GO:0016301">
    <property type="term" value="F:kinase activity"/>
    <property type="evidence" value="ECO:0007669"/>
    <property type="project" value="UniProtKB-KW"/>
</dbReference>
<evidence type="ECO:0000256" key="4">
    <source>
        <dbReference type="ARBA" id="ARBA00022679"/>
    </source>
</evidence>
<comment type="catalytic activity">
    <reaction evidence="9 10">
        <text>isopentenyl phosphate + ATP = isopentenyl diphosphate + ADP</text>
        <dbReference type="Rhea" id="RHEA:33963"/>
        <dbReference type="ChEBI" id="CHEBI:30616"/>
        <dbReference type="ChEBI" id="CHEBI:65078"/>
        <dbReference type="ChEBI" id="CHEBI:128769"/>
        <dbReference type="ChEBI" id="CHEBI:456216"/>
        <dbReference type="EC" id="2.7.4.26"/>
    </reaction>
</comment>
<comment type="subunit">
    <text evidence="10">Homodimer.</text>
</comment>
<reference evidence="14 15" key="1">
    <citation type="submission" date="2016-04" db="EMBL/GenBank/DDBJ databases">
        <title>Genome sequence of Methanobrevibacter cuticularis DSM 11139.</title>
        <authorList>
            <person name="Poehlein A."/>
            <person name="Seedorf H."/>
            <person name="Daniel R."/>
        </authorList>
    </citation>
    <scope>NUCLEOTIDE SEQUENCE [LARGE SCALE GENOMIC DNA]</scope>
    <source>
        <strain evidence="14 15">DSM 11139</strain>
    </source>
</reference>
<feature type="binding site" evidence="11">
    <location>
        <position position="57"/>
    </location>
    <ligand>
        <name>ATP</name>
        <dbReference type="ChEBI" id="CHEBI:30616"/>
    </ligand>
</feature>
<evidence type="ECO:0000256" key="3">
    <source>
        <dbReference type="ARBA" id="ARBA00017267"/>
    </source>
</evidence>
<dbReference type="NCBIfam" id="NF040647">
    <property type="entry name" value="IPPK_Arch"/>
    <property type="match status" value="1"/>
</dbReference>
<accession>A0A166FJB2</accession>
<protein>
    <recommendedName>
        <fullName evidence="3 10">Isopentenyl phosphate kinase</fullName>
        <shortName evidence="10">IPK</shortName>
        <ecNumber evidence="2 10">2.7.4.26</ecNumber>
    </recommendedName>
</protein>
<comment type="function">
    <text evidence="10">Catalyzes the formation of isopentenyl diphosphate (IPP), the building block of all isoprenoids.</text>
</comment>
<evidence type="ECO:0000256" key="7">
    <source>
        <dbReference type="ARBA" id="ARBA00022840"/>
    </source>
</evidence>
<feature type="binding site" evidence="11">
    <location>
        <begin position="5"/>
        <end position="9"/>
    </location>
    <ligand>
        <name>ATP</name>
        <dbReference type="ChEBI" id="CHEBI:30616"/>
    </ligand>
</feature>
<evidence type="ECO:0000256" key="5">
    <source>
        <dbReference type="ARBA" id="ARBA00022741"/>
    </source>
</evidence>